<keyword evidence="2" id="KW-1185">Reference proteome</keyword>
<evidence type="ECO:0000313" key="2">
    <source>
        <dbReference type="Proteomes" id="UP000023561"/>
    </source>
</evidence>
<sequence>MIVGIAATAGSMIDHPDTMVIFPLAVIGHVALRLMRTSKWQSQSRIHRVGFGFFRVKSGFAPCRRRAIWSS</sequence>
<comment type="caution">
    <text evidence="1">The sequence shown here is derived from an EMBL/GenBank/DDBJ whole genome shotgun (WGS) entry which is preliminary data.</text>
</comment>
<gene>
    <name evidence="1" type="ORF">GCA01S_034_00490</name>
</gene>
<organism evidence="1 2">
    <name type="scientific">Parageobacillus caldoxylosilyticus NBRC 107762</name>
    <dbReference type="NCBI Taxonomy" id="1220594"/>
    <lineage>
        <taxon>Bacteria</taxon>
        <taxon>Bacillati</taxon>
        <taxon>Bacillota</taxon>
        <taxon>Bacilli</taxon>
        <taxon>Bacillales</taxon>
        <taxon>Anoxybacillaceae</taxon>
        <taxon>Saccharococcus</taxon>
    </lineage>
</organism>
<dbReference type="Proteomes" id="UP000023561">
    <property type="component" value="Unassembled WGS sequence"/>
</dbReference>
<proteinExistence type="predicted"/>
<name>A0A023DGA9_9BACL</name>
<dbReference type="AlphaFoldDB" id="A0A023DGA9"/>
<dbReference type="OrthoDB" id="2652863at2"/>
<accession>A0A023DGA9</accession>
<reference evidence="1 2" key="1">
    <citation type="submission" date="2014-04" db="EMBL/GenBank/DDBJ databases">
        <title>Whole genome shotgun sequence of Geobacillus caldoxylosilyticus NBRC 107762.</title>
        <authorList>
            <person name="Hosoyama A."/>
            <person name="Hosoyama Y."/>
            <person name="Katano-Makiyama Y."/>
            <person name="Tsuchikane K."/>
            <person name="Ohji S."/>
            <person name="Ichikawa N."/>
            <person name="Yamazoe A."/>
            <person name="Fujita N."/>
        </authorList>
    </citation>
    <scope>NUCLEOTIDE SEQUENCE [LARGE SCALE GENOMIC DNA]</scope>
    <source>
        <strain evidence="1 2">NBRC 107762</strain>
    </source>
</reference>
<dbReference type="EMBL" id="BAWO01000034">
    <property type="protein sequence ID" value="GAJ40273.1"/>
    <property type="molecule type" value="Genomic_DNA"/>
</dbReference>
<dbReference type="RefSeq" id="WP_155835571.1">
    <property type="nucleotide sequence ID" value="NZ_BAWO01000034.1"/>
</dbReference>
<evidence type="ECO:0000313" key="1">
    <source>
        <dbReference type="EMBL" id="GAJ40273.1"/>
    </source>
</evidence>
<protein>
    <submittedName>
        <fullName evidence="1">Uncharacterized protein</fullName>
    </submittedName>
</protein>